<dbReference type="InterPro" id="IPR050482">
    <property type="entry name" value="Sensor_HK_TwoCompSys"/>
</dbReference>
<name>N6ZMP0_9RHOO</name>
<evidence type="ECO:0000256" key="3">
    <source>
        <dbReference type="ARBA" id="ARBA00023012"/>
    </source>
</evidence>
<evidence type="ECO:0000313" key="6">
    <source>
        <dbReference type="Proteomes" id="UP000013047"/>
    </source>
</evidence>
<dbReference type="PANTHER" id="PTHR24421:SF59">
    <property type="entry name" value="OXYGEN SENSOR HISTIDINE KINASE NREB"/>
    <property type="match status" value="1"/>
</dbReference>
<dbReference type="AlphaFoldDB" id="N6ZMP0"/>
<dbReference type="EMBL" id="AMXF01000170">
    <property type="protein sequence ID" value="ENO95802.1"/>
    <property type="molecule type" value="Genomic_DNA"/>
</dbReference>
<feature type="domain" description="Histidine kinase/HSP90-like ATPase" evidence="4">
    <location>
        <begin position="93"/>
        <end position="184"/>
    </location>
</feature>
<dbReference type="Gene3D" id="3.30.565.10">
    <property type="entry name" value="Histidine kinase-like ATPase, C-terminal domain"/>
    <property type="match status" value="1"/>
</dbReference>
<keyword evidence="2 5" id="KW-0418">Kinase</keyword>
<evidence type="ECO:0000259" key="4">
    <source>
        <dbReference type="SMART" id="SM00387"/>
    </source>
</evidence>
<organism evidence="5 6">
    <name type="scientific">Thauera phenylacetica B4P</name>
    <dbReference type="NCBI Taxonomy" id="1234382"/>
    <lineage>
        <taxon>Bacteria</taxon>
        <taxon>Pseudomonadati</taxon>
        <taxon>Pseudomonadota</taxon>
        <taxon>Betaproteobacteria</taxon>
        <taxon>Rhodocyclales</taxon>
        <taxon>Zoogloeaceae</taxon>
        <taxon>Thauera</taxon>
    </lineage>
</organism>
<evidence type="ECO:0000313" key="5">
    <source>
        <dbReference type="EMBL" id="ENO95802.1"/>
    </source>
</evidence>
<keyword evidence="3" id="KW-0902">Two-component regulatory system</keyword>
<protein>
    <submittedName>
        <fullName evidence="5">Histidine kinase</fullName>
    </submittedName>
</protein>
<proteinExistence type="predicted"/>
<evidence type="ECO:0000256" key="1">
    <source>
        <dbReference type="ARBA" id="ARBA00022679"/>
    </source>
</evidence>
<dbReference type="GO" id="GO:0016020">
    <property type="term" value="C:membrane"/>
    <property type="evidence" value="ECO:0007669"/>
    <property type="project" value="InterPro"/>
</dbReference>
<keyword evidence="6" id="KW-1185">Reference proteome</keyword>
<dbReference type="Pfam" id="PF07730">
    <property type="entry name" value="HisKA_3"/>
    <property type="match status" value="1"/>
</dbReference>
<dbReference type="SMART" id="SM00387">
    <property type="entry name" value="HATPase_c"/>
    <property type="match status" value="1"/>
</dbReference>
<dbReference type="InterPro" id="IPR036890">
    <property type="entry name" value="HATPase_C_sf"/>
</dbReference>
<gene>
    <name evidence="5" type="ORF">C667_17191</name>
</gene>
<evidence type="ECO:0000256" key="2">
    <source>
        <dbReference type="ARBA" id="ARBA00022777"/>
    </source>
</evidence>
<dbReference type="CDD" id="cd16917">
    <property type="entry name" value="HATPase_UhpB-NarQ-NarX-like"/>
    <property type="match status" value="1"/>
</dbReference>
<sequence>MHDQLGQLLTALKMMVHRALQGAPGREQDWPQIEAVLGEGIATVRRISAALRPPLLDDLGLEAALGLAGRQFAERTGLACEVELADAGRLNADQANQLYRIAQEALTNVARHAQAARVRIEGAVVGGEYRLAVEDDGVGMKPQARSSLGLPSMRERAALAGGELHIGPGAAGGVRVEARVPFAAEGEDR</sequence>
<dbReference type="InterPro" id="IPR011712">
    <property type="entry name" value="Sig_transdc_His_kin_sub3_dim/P"/>
</dbReference>
<dbReference type="Pfam" id="PF02518">
    <property type="entry name" value="HATPase_c"/>
    <property type="match status" value="1"/>
</dbReference>
<keyword evidence="1" id="KW-0808">Transferase</keyword>
<dbReference type="GO" id="GO:0000155">
    <property type="term" value="F:phosphorelay sensor kinase activity"/>
    <property type="evidence" value="ECO:0007669"/>
    <property type="project" value="InterPro"/>
</dbReference>
<dbReference type="InterPro" id="IPR003594">
    <property type="entry name" value="HATPase_dom"/>
</dbReference>
<reference evidence="5 6" key="1">
    <citation type="submission" date="2012-09" db="EMBL/GenBank/DDBJ databases">
        <title>Draft Genome Sequences of 6 Strains from Genus Thauera.</title>
        <authorList>
            <person name="Liu B."/>
            <person name="Shapleigh J.P."/>
            <person name="Frostegard A.H."/>
        </authorList>
    </citation>
    <scope>NUCLEOTIDE SEQUENCE [LARGE SCALE GENOMIC DNA]</scope>
    <source>
        <strain evidence="5 6">B4P</strain>
    </source>
</reference>
<dbReference type="GO" id="GO:0046983">
    <property type="term" value="F:protein dimerization activity"/>
    <property type="evidence" value="ECO:0007669"/>
    <property type="project" value="InterPro"/>
</dbReference>
<accession>N6ZMP0</accession>
<dbReference type="Proteomes" id="UP000013047">
    <property type="component" value="Unassembled WGS sequence"/>
</dbReference>
<comment type="caution">
    <text evidence="5">The sequence shown here is derived from an EMBL/GenBank/DDBJ whole genome shotgun (WGS) entry which is preliminary data.</text>
</comment>
<dbReference type="RefSeq" id="WP_004371005.1">
    <property type="nucleotide sequence ID" value="NZ_AMXF01000170.1"/>
</dbReference>
<dbReference type="PANTHER" id="PTHR24421">
    <property type="entry name" value="NITRATE/NITRITE SENSOR PROTEIN NARX-RELATED"/>
    <property type="match status" value="1"/>
</dbReference>
<dbReference type="SUPFAM" id="SSF55874">
    <property type="entry name" value="ATPase domain of HSP90 chaperone/DNA topoisomerase II/histidine kinase"/>
    <property type="match status" value="1"/>
</dbReference>